<sequence length="402" mass="45591">MEAFLKRKNPWNSLPPVLSHIHVTSSSFLRESSCASDDISDISTVTTATTVTNVSSTLPEFGIPIPHTPKQCFHWQSLASHTLNGYEAGYEADDSETESTEHVEFSDHVRRYLDRQLHDDDDIFDFEIHPSVSMDDEIDADMALYEHFEDDSESEESDIDMGSYVEGPDFNDGHVAFGNSVRFDTKITYIESPQIGDSTKDDEPQVTMHELMLLARKDLEEIANSDADDDVDDCWDADSETAIANLNIMQLSKDHPRDMIDIDKQIFVAFINGIHEATKQKYQSHLHDRVQGFREGRFQSPFFESDDESSSCLFLDDALKHVIGMFRNVVRREEFEELAGLAGKRKSDESDILERIEHLVSERLLEERAVVGKDELGFFADGVVYALERPQIYAYDVAAVSP</sequence>
<dbReference type="GeneID" id="55995955"/>
<proteinExistence type="predicted"/>
<evidence type="ECO:0000313" key="1">
    <source>
        <dbReference type="EMBL" id="QKX61318.1"/>
    </source>
</evidence>
<dbReference type="AlphaFoldDB" id="A0A7H8R5U9"/>
<keyword evidence="2" id="KW-1185">Reference proteome</keyword>
<dbReference type="KEGG" id="trg:TRUGW13939_08466"/>
<gene>
    <name evidence="1" type="ORF">TRUGW13939_08466</name>
</gene>
<accession>A0A7H8R5U9</accession>
<dbReference type="Proteomes" id="UP000509510">
    <property type="component" value="Chromosome IV"/>
</dbReference>
<dbReference type="RefSeq" id="XP_035347493.1">
    <property type="nucleotide sequence ID" value="XM_035491600.1"/>
</dbReference>
<reference evidence="2" key="1">
    <citation type="submission" date="2020-06" db="EMBL/GenBank/DDBJ databases">
        <title>A chromosome-scale genome assembly of Talaromyces rugulosus W13939.</title>
        <authorList>
            <person name="Wang B."/>
            <person name="Guo L."/>
            <person name="Ye K."/>
            <person name="Wang L."/>
        </authorList>
    </citation>
    <scope>NUCLEOTIDE SEQUENCE [LARGE SCALE GENOMIC DNA]</scope>
    <source>
        <strain evidence="2">W13939</strain>
    </source>
</reference>
<evidence type="ECO:0000313" key="2">
    <source>
        <dbReference type="Proteomes" id="UP000509510"/>
    </source>
</evidence>
<dbReference type="OrthoDB" id="4199007at2759"/>
<organism evidence="1 2">
    <name type="scientific">Talaromyces rugulosus</name>
    <name type="common">Penicillium rugulosum</name>
    <dbReference type="NCBI Taxonomy" id="121627"/>
    <lineage>
        <taxon>Eukaryota</taxon>
        <taxon>Fungi</taxon>
        <taxon>Dikarya</taxon>
        <taxon>Ascomycota</taxon>
        <taxon>Pezizomycotina</taxon>
        <taxon>Eurotiomycetes</taxon>
        <taxon>Eurotiomycetidae</taxon>
        <taxon>Eurotiales</taxon>
        <taxon>Trichocomaceae</taxon>
        <taxon>Talaromyces</taxon>
        <taxon>Talaromyces sect. Islandici</taxon>
    </lineage>
</organism>
<dbReference type="EMBL" id="CP055901">
    <property type="protein sequence ID" value="QKX61318.1"/>
    <property type="molecule type" value="Genomic_DNA"/>
</dbReference>
<protein>
    <submittedName>
        <fullName evidence="1">Uncharacterized protein</fullName>
    </submittedName>
</protein>
<name>A0A7H8R5U9_TALRU</name>